<comment type="caution">
    <text evidence="2">The sequence shown here is derived from an EMBL/GenBank/DDBJ whole genome shotgun (WGS) entry which is preliminary data.</text>
</comment>
<dbReference type="EMBL" id="CAKLBC010000979">
    <property type="protein sequence ID" value="CAH0489054.1"/>
    <property type="molecule type" value="Genomic_DNA"/>
</dbReference>
<proteinExistence type="predicted"/>
<evidence type="ECO:0000313" key="2">
    <source>
        <dbReference type="EMBL" id="CAH0489054.1"/>
    </source>
</evidence>
<evidence type="ECO:0000313" key="3">
    <source>
        <dbReference type="Proteomes" id="UP001157938"/>
    </source>
</evidence>
<gene>
    <name evidence="2" type="ORF">PFR001_LOCUS4497</name>
</gene>
<protein>
    <submittedName>
        <fullName evidence="2">Uncharacterized protein</fullName>
    </submittedName>
</protein>
<name>A0ABN8C6P2_9STRA</name>
<keyword evidence="3" id="KW-1185">Reference proteome</keyword>
<reference evidence="2 3" key="1">
    <citation type="submission" date="2021-11" db="EMBL/GenBank/DDBJ databases">
        <authorList>
            <person name="Islam A."/>
            <person name="Islam S."/>
            <person name="Flora M.S."/>
            <person name="Rahman M."/>
            <person name="Ziaur R.M."/>
            <person name="Epstein J.H."/>
            <person name="Hassan M."/>
            <person name="Klassen M."/>
            <person name="Woodard K."/>
            <person name="Webb A."/>
            <person name="Webby R.J."/>
            <person name="El Zowalaty M.E."/>
        </authorList>
    </citation>
    <scope>NUCLEOTIDE SEQUENCE [LARGE SCALE GENOMIC DNA]</scope>
    <source>
        <strain evidence="2">Pf1</strain>
    </source>
</reference>
<feature type="region of interest" description="Disordered" evidence="1">
    <location>
        <begin position="42"/>
        <end position="74"/>
    </location>
</feature>
<evidence type="ECO:0000256" key="1">
    <source>
        <dbReference type="SAM" id="MobiDB-lite"/>
    </source>
</evidence>
<sequence>MESVSVDRDPAVIDGVNRDPAIMESVSVDRDPAIIDVCVDRDPAIKNRDPQSRKMDNKSDVENEGEFSTKSEEVKLESPTYYHESGELYAEDVDQHMAVLPEIGPSTAEVTIDDIQVGDPGVP</sequence>
<dbReference type="Proteomes" id="UP001157938">
    <property type="component" value="Unassembled WGS sequence"/>
</dbReference>
<organism evidence="2 3">
    <name type="scientific">Peronospora farinosa</name>
    <dbReference type="NCBI Taxonomy" id="134698"/>
    <lineage>
        <taxon>Eukaryota</taxon>
        <taxon>Sar</taxon>
        <taxon>Stramenopiles</taxon>
        <taxon>Oomycota</taxon>
        <taxon>Peronosporomycetes</taxon>
        <taxon>Peronosporales</taxon>
        <taxon>Peronosporaceae</taxon>
        <taxon>Peronospora</taxon>
    </lineage>
</organism>
<accession>A0ABN8C6P2</accession>